<name>A0A149PBW4_9BURK</name>
<proteinExistence type="predicted"/>
<organism evidence="1 2">
    <name type="scientific">Paraburkholderia monticola</name>
    <dbReference type="NCBI Taxonomy" id="1399968"/>
    <lineage>
        <taxon>Bacteria</taxon>
        <taxon>Pseudomonadati</taxon>
        <taxon>Pseudomonadota</taxon>
        <taxon>Betaproteobacteria</taxon>
        <taxon>Burkholderiales</taxon>
        <taxon>Burkholderiaceae</taxon>
        <taxon>Paraburkholderia</taxon>
    </lineage>
</organism>
<reference evidence="1 2" key="1">
    <citation type="journal article" date="2015" name="Int. J. Syst. Evol. Microbiol.">
        <title>Burkholderia monticola sp. nov., isolated from mountain soil.</title>
        <authorList>
            <person name="Baek I."/>
            <person name="Seo B."/>
            <person name="Lee I."/>
            <person name="Yi H."/>
            <person name="Chun J."/>
        </authorList>
    </citation>
    <scope>NUCLEOTIDE SEQUENCE [LARGE SCALE GENOMIC DNA]</scope>
    <source>
        <strain evidence="1 2">JC2948</strain>
    </source>
</reference>
<sequence>MQSSEGTLAASYNLSTDLSVKLVWLNRSWPTEDNGEPNTAFDVHTGRGGWQTFRTTASGLSGVAPFELSVTYMG</sequence>
<dbReference type="AlphaFoldDB" id="A0A149PBW4"/>
<protein>
    <submittedName>
        <fullName evidence="1">Uncharacterized protein</fullName>
    </submittedName>
</protein>
<gene>
    <name evidence="1" type="ORF">CI15_33865</name>
</gene>
<accession>A0A149PBW4</accession>
<dbReference type="Proteomes" id="UP000075613">
    <property type="component" value="Unassembled WGS sequence"/>
</dbReference>
<evidence type="ECO:0000313" key="2">
    <source>
        <dbReference type="Proteomes" id="UP000075613"/>
    </source>
</evidence>
<dbReference type="EMBL" id="LRBG01000039">
    <property type="protein sequence ID" value="KXU82512.1"/>
    <property type="molecule type" value="Genomic_DNA"/>
</dbReference>
<keyword evidence="2" id="KW-1185">Reference proteome</keyword>
<comment type="caution">
    <text evidence="1">The sequence shown here is derived from an EMBL/GenBank/DDBJ whole genome shotgun (WGS) entry which is preliminary data.</text>
</comment>
<evidence type="ECO:0000313" key="1">
    <source>
        <dbReference type="EMBL" id="KXU82512.1"/>
    </source>
</evidence>